<evidence type="ECO:0000259" key="16">
    <source>
        <dbReference type="Pfam" id="PF22924"/>
    </source>
</evidence>
<proteinExistence type="inferred from homology"/>
<dbReference type="AlphaFoldDB" id="A0A8X6QZ96"/>
<keyword evidence="8" id="KW-0560">Oxidoreductase</keyword>
<evidence type="ECO:0000256" key="12">
    <source>
        <dbReference type="PIRSR" id="PIRSR000168-1"/>
    </source>
</evidence>
<dbReference type="Pfam" id="PF01756">
    <property type="entry name" value="ACOX"/>
    <property type="match status" value="1"/>
</dbReference>
<dbReference type="Gene3D" id="2.40.110.10">
    <property type="entry name" value="Butyryl-CoA Dehydrogenase, subunit A, domain 2"/>
    <property type="match status" value="1"/>
</dbReference>
<dbReference type="Gene3D" id="1.20.140.10">
    <property type="entry name" value="Butyryl-CoA Dehydrogenase, subunit A, domain 3"/>
    <property type="match status" value="3"/>
</dbReference>
<dbReference type="FunFam" id="2.40.110.10:FF:000005">
    <property type="entry name" value="Acyl-coenzyme A oxidase"/>
    <property type="match status" value="1"/>
</dbReference>
<evidence type="ECO:0000256" key="7">
    <source>
        <dbReference type="ARBA" id="ARBA00022832"/>
    </source>
</evidence>
<dbReference type="Pfam" id="PF02770">
    <property type="entry name" value="Acyl-CoA_dh_M"/>
    <property type="match status" value="1"/>
</dbReference>
<dbReference type="GO" id="GO:0005777">
    <property type="term" value="C:peroxisome"/>
    <property type="evidence" value="ECO:0007669"/>
    <property type="project" value="UniProtKB-SubCell"/>
</dbReference>
<accession>A0A8X6QZ96</accession>
<evidence type="ECO:0000259" key="15">
    <source>
        <dbReference type="Pfam" id="PF02770"/>
    </source>
</evidence>
<dbReference type="InterPro" id="IPR006091">
    <property type="entry name" value="Acyl-CoA_Oxase/DH_mid-dom"/>
</dbReference>
<dbReference type="Proteomes" id="UP000887013">
    <property type="component" value="Unassembled WGS sequence"/>
</dbReference>
<organism evidence="17 18">
    <name type="scientific">Nephila pilipes</name>
    <name type="common">Giant wood spider</name>
    <name type="synonym">Nephila maculata</name>
    <dbReference type="NCBI Taxonomy" id="299642"/>
    <lineage>
        <taxon>Eukaryota</taxon>
        <taxon>Metazoa</taxon>
        <taxon>Ecdysozoa</taxon>
        <taxon>Arthropoda</taxon>
        <taxon>Chelicerata</taxon>
        <taxon>Arachnida</taxon>
        <taxon>Araneae</taxon>
        <taxon>Araneomorphae</taxon>
        <taxon>Entelegynae</taxon>
        <taxon>Araneoidea</taxon>
        <taxon>Nephilidae</taxon>
        <taxon>Nephila</taxon>
    </lineage>
</organism>
<sequence length="744" mass="84099">MKFALEGEDVSKYQAYIWKKLEGDPLFHRSMTEELKWQEDHHIAYKRLKRVDSFKLLPEELLVQKYHFSPALANALAMYDLAFYIKKSLSVEYISFVLRSTGTSRHFKFLDPLNRMEYTGCFALTEISHGTNTRGMRTEARFDPTTQEFVLNTPDFEAAKTWSGNLGQLATHAIVFAQMYTPDGKCHGLNSFVVPVRDPKTLLPYKGITVGDLGPKVGLNGLDNGFMLFNQYRIPRESLLNKNGDVKPDGQYVSLKGESERFGDSMGALSMGRVGIVMLCVNFLRLSVPIAVRYSALRRQFGADPSQESPVLEYQVQQWRLMPYVAATYVCYYFARDFYQDFIDYFVESLLTDGKSPHMADTKLYIHALSCCGKAVTGWIARDAIQECREACGGHGYLKSAGFGSLRNNNDANCTYEGDNNVILQQTSNYLLNLLKRLKSGEGIPSSLKDIQFLCNMDQILKTKYIPSSPAANVELSAAGFGSLRNNNDANCTYEGDNNVILQQTSNYLLNLLKRLKSGEGIPSSLKDIQFLCNMDQILKTKYIPSSPAANVELSEIIDMYHWLVCYLLQKSSIKYQQELSKSKNAFVARCNSQAYHCHTLSIAFYQLVALKRFSKLIAEQDDLSLRSMLEKLGRLYGLWSIDKHLAILYGGGYLSGSIPNDNIKENIVQLCSDLKDEAVSLVDAFAPPDFILNSALGKSDGKLYKNLEEVIMNTPGALERPYWWREGFEKVNYFEKKTLTIKS</sequence>
<dbReference type="InterPro" id="IPR055060">
    <property type="entry name" value="ACOX_C_alpha1"/>
</dbReference>
<dbReference type="PANTHER" id="PTHR10909:SF390">
    <property type="entry name" value="PEROXISOMAL ACYL-COENZYME A OXIDASE 3"/>
    <property type="match status" value="1"/>
</dbReference>
<dbReference type="PANTHER" id="PTHR10909">
    <property type="entry name" value="ELECTRON TRANSPORT OXIDOREDUCTASE"/>
    <property type="match status" value="1"/>
</dbReference>
<evidence type="ECO:0000256" key="6">
    <source>
        <dbReference type="ARBA" id="ARBA00022827"/>
    </source>
</evidence>
<evidence type="ECO:0000256" key="9">
    <source>
        <dbReference type="ARBA" id="ARBA00023098"/>
    </source>
</evidence>
<evidence type="ECO:0000256" key="2">
    <source>
        <dbReference type="ARBA" id="ARBA00004275"/>
    </source>
</evidence>
<dbReference type="InterPro" id="IPR009100">
    <property type="entry name" value="AcylCoA_DH/oxidase_NM_dom_sf"/>
</dbReference>
<evidence type="ECO:0000313" key="18">
    <source>
        <dbReference type="Proteomes" id="UP000887013"/>
    </source>
</evidence>
<gene>
    <name evidence="17" type="primary">Acox3</name>
    <name evidence="17" type="ORF">NPIL_604864</name>
</gene>
<comment type="subcellular location">
    <subcellularLocation>
        <location evidence="2">Peroxisome</location>
    </subcellularLocation>
</comment>
<dbReference type="InterPro" id="IPR002655">
    <property type="entry name" value="Acyl-CoA_oxidase_C"/>
</dbReference>
<evidence type="ECO:0000256" key="4">
    <source>
        <dbReference type="ARBA" id="ARBA00006288"/>
    </source>
</evidence>
<dbReference type="FunFam" id="1.20.140.10:FF:000010">
    <property type="entry name" value="Acyl-coenzyme A oxidase"/>
    <property type="match status" value="1"/>
</dbReference>
<comment type="similarity">
    <text evidence="4 11">Belongs to the acyl-CoA oxidase family.</text>
</comment>
<dbReference type="GO" id="GO:0055088">
    <property type="term" value="P:lipid homeostasis"/>
    <property type="evidence" value="ECO:0007669"/>
    <property type="project" value="TreeGrafter"/>
</dbReference>
<dbReference type="FunFam" id="1.20.140.10:FF:000007">
    <property type="entry name" value="Acyl-coenzyme A oxidase"/>
    <property type="match status" value="1"/>
</dbReference>
<protein>
    <recommendedName>
        <fullName evidence="11">Acyl-coenzyme A oxidase</fullName>
    </recommendedName>
</protein>
<evidence type="ECO:0000256" key="3">
    <source>
        <dbReference type="ARBA" id="ARBA00005189"/>
    </source>
</evidence>
<comment type="pathway">
    <text evidence="3">Lipid metabolism.</text>
</comment>
<evidence type="ECO:0000256" key="1">
    <source>
        <dbReference type="ARBA" id="ARBA00001974"/>
    </source>
</evidence>
<evidence type="ECO:0000259" key="14">
    <source>
        <dbReference type="Pfam" id="PF01756"/>
    </source>
</evidence>
<dbReference type="Pfam" id="PF22924">
    <property type="entry name" value="ACOX_C_alpha1"/>
    <property type="match status" value="1"/>
</dbReference>
<dbReference type="OrthoDB" id="538336at2759"/>
<keyword evidence="10" id="KW-0576">Peroxisome</keyword>
<dbReference type="GO" id="GO:0033540">
    <property type="term" value="P:fatty acid beta-oxidation using acyl-CoA oxidase"/>
    <property type="evidence" value="ECO:0007669"/>
    <property type="project" value="TreeGrafter"/>
</dbReference>
<dbReference type="SUPFAM" id="SSF56645">
    <property type="entry name" value="Acyl-CoA dehydrogenase NM domain-like"/>
    <property type="match status" value="1"/>
</dbReference>
<feature type="domain" description="Acyl-CoA oxidase C-terminal" evidence="14">
    <location>
        <begin position="554"/>
        <end position="729"/>
    </location>
</feature>
<keyword evidence="5 11" id="KW-0285">Flavoprotein</keyword>
<reference evidence="17" key="1">
    <citation type="submission" date="2020-08" db="EMBL/GenBank/DDBJ databases">
        <title>Multicomponent nature underlies the extraordinary mechanical properties of spider dragline silk.</title>
        <authorList>
            <person name="Kono N."/>
            <person name="Nakamura H."/>
            <person name="Mori M."/>
            <person name="Yoshida Y."/>
            <person name="Ohtoshi R."/>
            <person name="Malay A.D."/>
            <person name="Moran D.A.P."/>
            <person name="Tomita M."/>
            <person name="Numata K."/>
            <person name="Arakawa K."/>
        </authorList>
    </citation>
    <scope>NUCLEOTIDE SEQUENCE</scope>
</reference>
<dbReference type="GO" id="GO:0071949">
    <property type="term" value="F:FAD binding"/>
    <property type="evidence" value="ECO:0007669"/>
    <property type="project" value="InterPro"/>
</dbReference>
<dbReference type="PIRSF" id="PIRSF000168">
    <property type="entry name" value="Acyl-CoA_oxidase"/>
    <property type="match status" value="1"/>
</dbReference>
<feature type="domain" description="Acyl-CoA oxidase C-alpha1" evidence="16">
    <location>
        <begin position="267"/>
        <end position="432"/>
    </location>
</feature>
<evidence type="ECO:0000256" key="10">
    <source>
        <dbReference type="ARBA" id="ARBA00023140"/>
    </source>
</evidence>
<keyword evidence="7" id="KW-0276">Fatty acid metabolism</keyword>
<evidence type="ECO:0000313" key="17">
    <source>
        <dbReference type="EMBL" id="GFU44869.1"/>
    </source>
</evidence>
<evidence type="ECO:0000256" key="11">
    <source>
        <dbReference type="PIRNR" id="PIRNR000168"/>
    </source>
</evidence>
<feature type="binding site" evidence="13">
    <location>
        <position position="125"/>
    </location>
    <ligand>
        <name>FAD</name>
        <dbReference type="ChEBI" id="CHEBI:57692"/>
    </ligand>
</feature>
<dbReference type="GO" id="GO:0005504">
    <property type="term" value="F:fatty acid binding"/>
    <property type="evidence" value="ECO:0007669"/>
    <property type="project" value="TreeGrafter"/>
</dbReference>
<dbReference type="InterPro" id="IPR046373">
    <property type="entry name" value="Acyl-CoA_Oxase/DH_mid-dom_sf"/>
</dbReference>
<evidence type="ECO:0000256" key="13">
    <source>
        <dbReference type="PIRSR" id="PIRSR000168-2"/>
    </source>
</evidence>
<dbReference type="GO" id="GO:0016402">
    <property type="term" value="F:pristanoyl-CoA oxidase activity"/>
    <property type="evidence" value="ECO:0007669"/>
    <property type="project" value="TreeGrafter"/>
</dbReference>
<feature type="binding site" evidence="13">
    <location>
        <position position="164"/>
    </location>
    <ligand>
        <name>FAD</name>
        <dbReference type="ChEBI" id="CHEBI:57692"/>
    </ligand>
</feature>
<dbReference type="InterPro" id="IPR036250">
    <property type="entry name" value="AcylCo_DH-like_C"/>
</dbReference>
<dbReference type="EMBL" id="BMAW01085892">
    <property type="protein sequence ID" value="GFU44869.1"/>
    <property type="molecule type" value="Genomic_DNA"/>
</dbReference>
<dbReference type="SUPFAM" id="SSF47203">
    <property type="entry name" value="Acyl-CoA dehydrogenase C-terminal domain-like"/>
    <property type="match status" value="3"/>
</dbReference>
<feature type="active site" description="Proton acceptor" evidence="12">
    <location>
        <position position="417"/>
    </location>
</feature>
<comment type="cofactor">
    <cofactor evidence="1">
        <name>FAD</name>
        <dbReference type="ChEBI" id="CHEBI:57692"/>
    </cofactor>
</comment>
<feature type="domain" description="Acyl-CoA oxidase/dehydrogenase middle" evidence="15">
    <location>
        <begin position="121"/>
        <end position="230"/>
    </location>
</feature>
<dbReference type="InterPro" id="IPR012258">
    <property type="entry name" value="Acyl-CoA_oxidase"/>
</dbReference>
<comment type="caution">
    <text evidence="17">The sequence shown here is derived from an EMBL/GenBank/DDBJ whole genome shotgun (WGS) entry which is preliminary data.</text>
</comment>
<evidence type="ECO:0000256" key="5">
    <source>
        <dbReference type="ARBA" id="ARBA00022630"/>
    </source>
</evidence>
<keyword evidence="6 11" id="KW-0274">FAD</keyword>
<keyword evidence="9" id="KW-0443">Lipid metabolism</keyword>
<evidence type="ECO:0000256" key="8">
    <source>
        <dbReference type="ARBA" id="ARBA00023002"/>
    </source>
</evidence>
<name>A0A8X6QZ96_NEPPI</name>
<keyword evidence="18" id="KW-1185">Reference proteome</keyword>